<dbReference type="EMBL" id="CAMXCT030004470">
    <property type="protein sequence ID" value="CAL4796551.1"/>
    <property type="molecule type" value="Genomic_DNA"/>
</dbReference>
<dbReference type="EMBL" id="CAMXCT020004470">
    <property type="protein sequence ID" value="CAL1162614.1"/>
    <property type="molecule type" value="Genomic_DNA"/>
</dbReference>
<evidence type="ECO:0000313" key="3">
    <source>
        <dbReference type="Proteomes" id="UP001152797"/>
    </source>
</evidence>
<dbReference type="EMBL" id="CAMXCT010004470">
    <property type="protein sequence ID" value="CAI4009239.1"/>
    <property type="molecule type" value="Genomic_DNA"/>
</dbReference>
<sequence length="108" mass="11696">MPGHRWMAHAAMGNLETAFEALKTARWPASDAAFTAGNDVPPDLETRAHGARRARRRLAGTYGFATSLLSPGASIAVDNGLQLHPDWQSADGTLRRWLLAILHNLVLA</sequence>
<dbReference type="AlphaFoldDB" id="A0A9P1GGB1"/>
<keyword evidence="3" id="KW-1185">Reference proteome</keyword>
<evidence type="ECO:0000313" key="1">
    <source>
        <dbReference type="EMBL" id="CAI4009239.1"/>
    </source>
</evidence>
<organism evidence="1">
    <name type="scientific">Cladocopium goreaui</name>
    <dbReference type="NCBI Taxonomy" id="2562237"/>
    <lineage>
        <taxon>Eukaryota</taxon>
        <taxon>Sar</taxon>
        <taxon>Alveolata</taxon>
        <taxon>Dinophyceae</taxon>
        <taxon>Suessiales</taxon>
        <taxon>Symbiodiniaceae</taxon>
        <taxon>Cladocopium</taxon>
    </lineage>
</organism>
<gene>
    <name evidence="1" type="ORF">C1SCF055_LOCUS34610</name>
</gene>
<reference evidence="1" key="1">
    <citation type="submission" date="2022-10" db="EMBL/GenBank/DDBJ databases">
        <authorList>
            <person name="Chen Y."/>
            <person name="Dougan E. K."/>
            <person name="Chan C."/>
            <person name="Rhodes N."/>
            <person name="Thang M."/>
        </authorList>
    </citation>
    <scope>NUCLEOTIDE SEQUENCE</scope>
</reference>
<evidence type="ECO:0000313" key="2">
    <source>
        <dbReference type="EMBL" id="CAL1162614.1"/>
    </source>
</evidence>
<dbReference type="Proteomes" id="UP001152797">
    <property type="component" value="Unassembled WGS sequence"/>
</dbReference>
<protein>
    <submittedName>
        <fullName evidence="1">Uncharacterized protein</fullName>
    </submittedName>
</protein>
<reference evidence="2" key="2">
    <citation type="submission" date="2024-04" db="EMBL/GenBank/DDBJ databases">
        <authorList>
            <person name="Chen Y."/>
            <person name="Shah S."/>
            <person name="Dougan E. K."/>
            <person name="Thang M."/>
            <person name="Chan C."/>
        </authorList>
    </citation>
    <scope>NUCLEOTIDE SEQUENCE [LARGE SCALE GENOMIC DNA]</scope>
</reference>
<accession>A0A9P1GGB1</accession>
<name>A0A9P1GGB1_9DINO</name>
<proteinExistence type="predicted"/>
<comment type="caution">
    <text evidence="1">The sequence shown here is derived from an EMBL/GenBank/DDBJ whole genome shotgun (WGS) entry which is preliminary data.</text>
</comment>